<proteinExistence type="predicted"/>
<comment type="caution">
    <text evidence="1">The sequence shown here is derived from an EMBL/GenBank/DDBJ whole genome shotgun (WGS) entry which is preliminary data.</text>
</comment>
<accession>A0A316TUC4</accession>
<organism evidence="1 2">
    <name type="scientific">Rhodohalobacter mucosus</name>
    <dbReference type="NCBI Taxonomy" id="2079485"/>
    <lineage>
        <taxon>Bacteria</taxon>
        <taxon>Pseudomonadati</taxon>
        <taxon>Balneolota</taxon>
        <taxon>Balneolia</taxon>
        <taxon>Balneolales</taxon>
        <taxon>Balneolaceae</taxon>
        <taxon>Rhodohalobacter</taxon>
    </lineage>
</organism>
<reference evidence="1 2" key="1">
    <citation type="submission" date="2018-05" db="EMBL/GenBank/DDBJ databases">
        <title>Rhodohalobacter halophilus gen. nov., sp. nov., a moderately halophilic member of the family Balneolaceae.</title>
        <authorList>
            <person name="Liu Z.-W."/>
        </authorList>
    </citation>
    <scope>NUCLEOTIDE SEQUENCE [LARGE SCALE GENOMIC DNA]</scope>
    <source>
        <strain evidence="1 2">8A47</strain>
    </source>
</reference>
<sequence>MAFLKYTKREIKNLSAFLIASTGEQPLSFRSPASRSGDQNEFHSMLELNSGLVNRFAMCSFDSSVRA</sequence>
<protein>
    <submittedName>
        <fullName evidence="1">Uncharacterized protein</fullName>
    </submittedName>
</protein>
<dbReference type="EMBL" id="QGGB01000005">
    <property type="protein sequence ID" value="PWN06929.1"/>
    <property type="molecule type" value="Genomic_DNA"/>
</dbReference>
<name>A0A316TUC4_9BACT</name>
<gene>
    <name evidence="1" type="ORF">DDZ15_06555</name>
</gene>
<evidence type="ECO:0000313" key="1">
    <source>
        <dbReference type="EMBL" id="PWN06929.1"/>
    </source>
</evidence>
<keyword evidence="2" id="KW-1185">Reference proteome</keyword>
<evidence type="ECO:0000313" key="2">
    <source>
        <dbReference type="Proteomes" id="UP000245533"/>
    </source>
</evidence>
<dbReference type="AlphaFoldDB" id="A0A316TUC4"/>
<dbReference type="Proteomes" id="UP000245533">
    <property type="component" value="Unassembled WGS sequence"/>
</dbReference>